<evidence type="ECO:0000313" key="2">
    <source>
        <dbReference type="Proteomes" id="UP001162992"/>
    </source>
</evidence>
<organism evidence="1 2">
    <name type="scientific">Diphasiastrum complanatum</name>
    <name type="common">Issler's clubmoss</name>
    <name type="synonym">Lycopodium complanatum</name>
    <dbReference type="NCBI Taxonomy" id="34168"/>
    <lineage>
        <taxon>Eukaryota</taxon>
        <taxon>Viridiplantae</taxon>
        <taxon>Streptophyta</taxon>
        <taxon>Embryophyta</taxon>
        <taxon>Tracheophyta</taxon>
        <taxon>Lycopodiopsida</taxon>
        <taxon>Lycopodiales</taxon>
        <taxon>Lycopodiaceae</taxon>
        <taxon>Lycopodioideae</taxon>
        <taxon>Diphasiastrum</taxon>
    </lineage>
</organism>
<gene>
    <name evidence="1" type="ORF">O6H91_06G146300</name>
</gene>
<protein>
    <submittedName>
        <fullName evidence="1">Uncharacterized protein</fullName>
    </submittedName>
</protein>
<name>A0ACC2DK39_DIPCM</name>
<comment type="caution">
    <text evidence="1">The sequence shown here is derived from an EMBL/GenBank/DDBJ whole genome shotgun (WGS) entry which is preliminary data.</text>
</comment>
<sequence length="163" mass="18531">MQSDLPLRKKRWKAHQNQLEKHTKTALQLAFIRFPSLHQIHSTTSMQHALQTTHAAPVANKPRIIPHHSRCGLQVERTGFHKNGWLPQRSGITCCEKRPIASRSSGRKDCYKCLQFAEPIHANQSLRVRLQAAIGCQATFCNSSKVSEKLFKQKTVLRTICLA</sequence>
<keyword evidence="2" id="KW-1185">Reference proteome</keyword>
<reference evidence="2" key="1">
    <citation type="journal article" date="2024" name="Proc. Natl. Acad. Sci. U.S.A.">
        <title>Extraordinary preservation of gene collinearity over three hundred million years revealed in homosporous lycophytes.</title>
        <authorList>
            <person name="Li C."/>
            <person name="Wickell D."/>
            <person name="Kuo L.Y."/>
            <person name="Chen X."/>
            <person name="Nie B."/>
            <person name="Liao X."/>
            <person name="Peng D."/>
            <person name="Ji J."/>
            <person name="Jenkins J."/>
            <person name="Williams M."/>
            <person name="Shu S."/>
            <person name="Plott C."/>
            <person name="Barry K."/>
            <person name="Rajasekar S."/>
            <person name="Grimwood J."/>
            <person name="Han X."/>
            <person name="Sun S."/>
            <person name="Hou Z."/>
            <person name="He W."/>
            <person name="Dai G."/>
            <person name="Sun C."/>
            <person name="Schmutz J."/>
            <person name="Leebens-Mack J.H."/>
            <person name="Li F.W."/>
            <person name="Wang L."/>
        </authorList>
    </citation>
    <scope>NUCLEOTIDE SEQUENCE [LARGE SCALE GENOMIC DNA]</scope>
    <source>
        <strain evidence="2">cv. PW_Plant_1</strain>
    </source>
</reference>
<dbReference type="EMBL" id="CM055097">
    <property type="protein sequence ID" value="KAJ7554575.1"/>
    <property type="molecule type" value="Genomic_DNA"/>
</dbReference>
<accession>A0ACC2DK39</accession>
<dbReference type="Proteomes" id="UP001162992">
    <property type="component" value="Chromosome 6"/>
</dbReference>
<evidence type="ECO:0000313" key="1">
    <source>
        <dbReference type="EMBL" id="KAJ7554575.1"/>
    </source>
</evidence>
<proteinExistence type="predicted"/>